<dbReference type="GO" id="GO:0008663">
    <property type="term" value="F:2',3'-cyclic-nucleotide 2'-phosphodiesterase activity"/>
    <property type="evidence" value="ECO:0007669"/>
    <property type="project" value="TreeGrafter"/>
</dbReference>
<dbReference type="PANTHER" id="PTHR16509">
    <property type="match status" value="1"/>
</dbReference>
<evidence type="ECO:0008006" key="2">
    <source>
        <dbReference type="Google" id="ProtNLM"/>
    </source>
</evidence>
<gene>
    <name evidence="1" type="ORF">AMON00008_LOCUS12088</name>
</gene>
<dbReference type="GO" id="GO:0030145">
    <property type="term" value="F:manganese ion binding"/>
    <property type="evidence" value="ECO:0007669"/>
    <property type="project" value="TreeGrafter"/>
</dbReference>
<dbReference type="Gene3D" id="3.60.21.10">
    <property type="match status" value="1"/>
</dbReference>
<dbReference type="AlphaFoldDB" id="A0A7S4Q502"/>
<organism evidence="1">
    <name type="scientific">Alexandrium monilatum</name>
    <dbReference type="NCBI Taxonomy" id="311494"/>
    <lineage>
        <taxon>Eukaryota</taxon>
        <taxon>Sar</taxon>
        <taxon>Alveolata</taxon>
        <taxon>Dinophyceae</taxon>
        <taxon>Gonyaulacales</taxon>
        <taxon>Pyrocystaceae</taxon>
        <taxon>Alexandrium</taxon>
    </lineage>
</organism>
<dbReference type="SUPFAM" id="SSF56300">
    <property type="entry name" value="Metallo-dependent phosphatases"/>
    <property type="match status" value="1"/>
</dbReference>
<reference evidence="1" key="1">
    <citation type="submission" date="2021-01" db="EMBL/GenBank/DDBJ databases">
        <authorList>
            <person name="Corre E."/>
            <person name="Pelletier E."/>
            <person name="Niang G."/>
            <person name="Scheremetjew M."/>
            <person name="Finn R."/>
            <person name="Kale V."/>
            <person name="Holt S."/>
            <person name="Cochrane G."/>
            <person name="Meng A."/>
            <person name="Brown T."/>
            <person name="Cohen L."/>
        </authorList>
    </citation>
    <scope>NUCLEOTIDE SEQUENCE</scope>
    <source>
        <strain evidence="1">CCMP3105</strain>
    </source>
</reference>
<dbReference type="PANTHER" id="PTHR16509:SF1">
    <property type="entry name" value="MANGANESE-DEPENDENT ADP-RIBOSE_CDP-ALCOHOL DIPHOSPHATASE"/>
    <property type="match status" value="1"/>
</dbReference>
<sequence>MYSAASMDAPAGRAYYSICPHPGWRVCVLDPYEVSVLSQGGGRPGIDLDASYLDAGALELCQANNPNDVTQEDFARGLPRGPARRWVPFNGALGEAQLGWLRETLRHAYEAGEHTVLLSHVVLHPEATPGGNGLTLLWNYEELQAVLREAPRPPVAAFCGHAHIGEHAVDAATGTHHVTFASPLEVAPGSDACAVVDAYADGALRVRGRGVVPDATLQLQGKR</sequence>
<accession>A0A7S4Q502</accession>
<evidence type="ECO:0000313" key="1">
    <source>
        <dbReference type="EMBL" id="CAE4572469.1"/>
    </source>
</evidence>
<proteinExistence type="predicted"/>
<dbReference type="GO" id="GO:0047734">
    <property type="term" value="F:CDP-glycerol diphosphatase activity"/>
    <property type="evidence" value="ECO:0007669"/>
    <property type="project" value="TreeGrafter"/>
</dbReference>
<protein>
    <recommendedName>
        <fullName evidence="2">Calcineurin-like phosphoesterase domain-containing protein</fullName>
    </recommendedName>
</protein>
<dbReference type="InterPro" id="IPR029052">
    <property type="entry name" value="Metallo-depent_PP-like"/>
</dbReference>
<dbReference type="GO" id="GO:0047631">
    <property type="term" value="F:ADP-ribose diphosphatase activity"/>
    <property type="evidence" value="ECO:0007669"/>
    <property type="project" value="TreeGrafter"/>
</dbReference>
<dbReference type="EMBL" id="HBNR01018270">
    <property type="protein sequence ID" value="CAE4572469.1"/>
    <property type="molecule type" value="Transcribed_RNA"/>
</dbReference>
<name>A0A7S4Q502_9DINO</name>